<name>A0A4R6U505_9BACI</name>
<evidence type="ECO:0000313" key="2">
    <source>
        <dbReference type="Proteomes" id="UP000295632"/>
    </source>
</evidence>
<proteinExistence type="predicted"/>
<dbReference type="Proteomes" id="UP000295632">
    <property type="component" value="Unassembled WGS sequence"/>
</dbReference>
<accession>A0A4R6U505</accession>
<sequence>MKKTERILIIIVLWHFVFVCTAQGFIRFFPETLVHKISLYEGIFNMDESPPQRG</sequence>
<evidence type="ECO:0000313" key="1">
    <source>
        <dbReference type="EMBL" id="TDQ41548.1"/>
    </source>
</evidence>
<organism evidence="1 2">
    <name type="scientific">Aureibacillus halotolerans</name>
    <dbReference type="NCBI Taxonomy" id="1508390"/>
    <lineage>
        <taxon>Bacteria</taxon>
        <taxon>Bacillati</taxon>
        <taxon>Bacillota</taxon>
        <taxon>Bacilli</taxon>
        <taxon>Bacillales</taxon>
        <taxon>Bacillaceae</taxon>
        <taxon>Aureibacillus</taxon>
    </lineage>
</organism>
<dbReference type="RefSeq" id="WP_166639160.1">
    <property type="nucleotide sequence ID" value="NZ_SNYJ01000003.1"/>
</dbReference>
<reference evidence="1 2" key="1">
    <citation type="submission" date="2019-03" db="EMBL/GenBank/DDBJ databases">
        <title>Genomic Encyclopedia of Type Strains, Phase IV (KMG-IV): sequencing the most valuable type-strain genomes for metagenomic binning, comparative biology and taxonomic classification.</title>
        <authorList>
            <person name="Goeker M."/>
        </authorList>
    </citation>
    <scope>NUCLEOTIDE SEQUENCE [LARGE SCALE GENOMIC DNA]</scope>
    <source>
        <strain evidence="1 2">DSM 28697</strain>
    </source>
</reference>
<dbReference type="InterPro" id="IPR035281">
    <property type="entry name" value="DUF5359"/>
</dbReference>
<dbReference type="EMBL" id="SNYJ01000003">
    <property type="protein sequence ID" value="TDQ41548.1"/>
    <property type="molecule type" value="Genomic_DNA"/>
</dbReference>
<gene>
    <name evidence="1" type="ORF">EV213_103126</name>
</gene>
<dbReference type="Pfam" id="PF17313">
    <property type="entry name" value="DUF5359"/>
    <property type="match status" value="1"/>
</dbReference>
<dbReference type="AlphaFoldDB" id="A0A4R6U505"/>
<comment type="caution">
    <text evidence="1">The sequence shown here is derived from an EMBL/GenBank/DDBJ whole genome shotgun (WGS) entry which is preliminary data.</text>
</comment>
<protein>
    <submittedName>
        <fullName evidence="1">Uncharacterized protein</fullName>
    </submittedName>
</protein>
<keyword evidence="2" id="KW-1185">Reference proteome</keyword>